<accession>A0ABX5YQ35</accession>
<evidence type="ECO:0000256" key="1">
    <source>
        <dbReference type="SAM" id="Phobius"/>
    </source>
</evidence>
<proteinExistence type="predicted"/>
<keyword evidence="3" id="KW-1185">Reference proteome</keyword>
<sequence>MVKSSTNYFKLSYSLYIQVPPTTPDSSSEEFPKSMTHSRQQWVQFLLLLTGVCLLWLIVFPQIATIPHVQAEIDFLEEKQIDPTAMFYSDLETIEDTVQEISDFHKAHPDALW</sequence>
<keyword evidence="1" id="KW-0812">Transmembrane</keyword>
<dbReference type="Proteomes" id="UP000322887">
    <property type="component" value="Chromosome"/>
</dbReference>
<reference evidence="2 3" key="1">
    <citation type="submission" date="2019-08" db="EMBL/GenBank/DDBJ databases">
        <title>Deep-cultivation of Planctomycetes and their phenomic and genomic characterization uncovers novel biology.</title>
        <authorList>
            <person name="Wiegand S."/>
            <person name="Jogler M."/>
            <person name="Boedeker C."/>
            <person name="Pinto D."/>
            <person name="Vollmers J."/>
            <person name="Rivas-Marin E."/>
            <person name="Kohn T."/>
            <person name="Peeters S.H."/>
            <person name="Heuer A."/>
            <person name="Rast P."/>
            <person name="Oberbeckmann S."/>
            <person name="Bunk B."/>
            <person name="Jeske O."/>
            <person name="Meyerdierks A."/>
            <person name="Storesund J.E."/>
            <person name="Kallscheuer N."/>
            <person name="Luecker S."/>
            <person name="Lage O.M."/>
            <person name="Pohl T."/>
            <person name="Merkel B.J."/>
            <person name="Hornburger P."/>
            <person name="Mueller R.-W."/>
            <person name="Bruemmer F."/>
            <person name="Labrenz M."/>
            <person name="Spormann A.M."/>
            <person name="Op den Camp H."/>
            <person name="Overmann J."/>
            <person name="Amann R."/>
            <person name="Jetten M.S.M."/>
            <person name="Mascher T."/>
            <person name="Medema M.H."/>
            <person name="Devos D.P."/>
            <person name="Kaster A.-K."/>
            <person name="Ovreas L."/>
            <person name="Rohde M."/>
            <person name="Galperin M.Y."/>
            <person name="Jogler C."/>
        </authorList>
    </citation>
    <scope>NUCLEOTIDE SEQUENCE [LARGE SCALE GENOMIC DNA]</scope>
    <source>
        <strain evidence="2 3">DSM 8797</strain>
    </source>
</reference>
<gene>
    <name evidence="2" type="ORF">GmarT_36630</name>
</gene>
<keyword evidence="1" id="KW-0472">Membrane</keyword>
<dbReference type="EMBL" id="CP042910">
    <property type="protein sequence ID" value="QEG17781.1"/>
    <property type="molecule type" value="Genomic_DNA"/>
</dbReference>
<organism evidence="2 3">
    <name type="scientific">Gimesia maris</name>
    <dbReference type="NCBI Taxonomy" id="122"/>
    <lineage>
        <taxon>Bacteria</taxon>
        <taxon>Pseudomonadati</taxon>
        <taxon>Planctomycetota</taxon>
        <taxon>Planctomycetia</taxon>
        <taxon>Planctomycetales</taxon>
        <taxon>Planctomycetaceae</taxon>
        <taxon>Gimesia</taxon>
    </lineage>
</organism>
<evidence type="ECO:0000313" key="2">
    <source>
        <dbReference type="EMBL" id="QEG17781.1"/>
    </source>
</evidence>
<protein>
    <submittedName>
        <fullName evidence="2">Uncharacterized protein</fullName>
    </submittedName>
</protein>
<feature type="transmembrane region" description="Helical" evidence="1">
    <location>
        <begin position="42"/>
        <end position="60"/>
    </location>
</feature>
<name>A0ABX5YQ35_9PLAN</name>
<keyword evidence="1" id="KW-1133">Transmembrane helix</keyword>
<evidence type="ECO:0000313" key="3">
    <source>
        <dbReference type="Proteomes" id="UP000322887"/>
    </source>
</evidence>